<dbReference type="InterPro" id="IPR012315">
    <property type="entry name" value="KASH"/>
</dbReference>
<dbReference type="PANTHER" id="PTHR21524">
    <property type="entry name" value="SPECTRIN REPEAT CONTAINING NUCLEAR ENVELOPE PROTEIN 2"/>
    <property type="match status" value="1"/>
</dbReference>
<dbReference type="AlphaFoldDB" id="A0A6A5EEK6"/>
<gene>
    <name evidence="11" type="ORF">PFLUV_G00228640</name>
</gene>
<dbReference type="GO" id="GO:0007010">
    <property type="term" value="P:cytoskeleton organization"/>
    <property type="evidence" value="ECO:0007669"/>
    <property type="project" value="TreeGrafter"/>
</dbReference>
<feature type="region of interest" description="Disordered" evidence="8">
    <location>
        <begin position="30"/>
        <end position="56"/>
    </location>
</feature>
<evidence type="ECO:0000256" key="7">
    <source>
        <dbReference type="PROSITE-ProRule" id="PRU00385"/>
    </source>
</evidence>
<evidence type="ECO:0000313" key="12">
    <source>
        <dbReference type="Proteomes" id="UP000465112"/>
    </source>
</evidence>
<dbReference type="GO" id="GO:0048471">
    <property type="term" value="C:perinuclear region of cytoplasm"/>
    <property type="evidence" value="ECO:0007669"/>
    <property type="project" value="TreeGrafter"/>
</dbReference>
<organism evidence="11 12">
    <name type="scientific">Perca fluviatilis</name>
    <name type="common">European perch</name>
    <dbReference type="NCBI Taxonomy" id="8168"/>
    <lineage>
        <taxon>Eukaryota</taxon>
        <taxon>Metazoa</taxon>
        <taxon>Chordata</taxon>
        <taxon>Craniata</taxon>
        <taxon>Vertebrata</taxon>
        <taxon>Euteleostomi</taxon>
        <taxon>Actinopterygii</taxon>
        <taxon>Neopterygii</taxon>
        <taxon>Teleostei</taxon>
        <taxon>Neoteleostei</taxon>
        <taxon>Acanthomorphata</taxon>
        <taxon>Eupercaria</taxon>
        <taxon>Perciformes</taxon>
        <taxon>Percoidei</taxon>
        <taxon>Percidae</taxon>
        <taxon>Percinae</taxon>
        <taxon>Perca</taxon>
    </lineage>
</organism>
<accession>A0A6A5EEK6</accession>
<protein>
    <recommendedName>
        <fullName evidence="10">KASH domain-containing protein</fullName>
    </recommendedName>
</protein>
<evidence type="ECO:0000259" key="10">
    <source>
        <dbReference type="PROSITE" id="PS51049"/>
    </source>
</evidence>
<dbReference type="SMART" id="SM01249">
    <property type="entry name" value="KASH"/>
    <property type="match status" value="1"/>
</dbReference>
<evidence type="ECO:0000256" key="8">
    <source>
        <dbReference type="SAM" id="MobiDB-lite"/>
    </source>
</evidence>
<comment type="subcellular location">
    <subcellularLocation>
        <location evidence="6">Nucleus outer membrane</location>
        <topology evidence="6">Single-pass type IV membrane protein</topology>
    </subcellularLocation>
</comment>
<dbReference type="GO" id="GO:0006997">
    <property type="term" value="P:nucleus organization"/>
    <property type="evidence" value="ECO:0007669"/>
    <property type="project" value="TreeGrafter"/>
</dbReference>
<comment type="caution">
    <text evidence="11">The sequence shown here is derived from an EMBL/GenBank/DDBJ whole genome shotgun (WGS) entry which is preliminary data.</text>
</comment>
<dbReference type="PROSITE" id="PS51049">
    <property type="entry name" value="KASH"/>
    <property type="match status" value="1"/>
</dbReference>
<dbReference type="GO" id="GO:0007097">
    <property type="term" value="P:nuclear migration"/>
    <property type="evidence" value="ECO:0007669"/>
    <property type="project" value="TreeGrafter"/>
</dbReference>
<feature type="domain" description="KASH" evidence="10">
    <location>
        <begin position="59"/>
        <end position="118"/>
    </location>
</feature>
<sequence>MLTYFDSSNTPSATAQQPINTLTCLLLQEEEEDDDDADATVGQTATGREERRRSSLRRQTFFRRVLRAAFPLHLLFFTLLVLTGLLPMSEDHRSCTLANNLARSFYPTLRYIDGPPPT</sequence>
<keyword evidence="12" id="KW-1185">Reference proteome</keyword>
<evidence type="ECO:0000256" key="3">
    <source>
        <dbReference type="ARBA" id="ARBA00022989"/>
    </source>
</evidence>
<evidence type="ECO:0000256" key="5">
    <source>
        <dbReference type="ARBA" id="ARBA00023242"/>
    </source>
</evidence>
<comment type="similarity">
    <text evidence="1">Belongs to the nesprin family.</text>
</comment>
<evidence type="ECO:0000256" key="2">
    <source>
        <dbReference type="ARBA" id="ARBA00022692"/>
    </source>
</evidence>
<dbReference type="GO" id="GO:0005640">
    <property type="term" value="C:nuclear outer membrane"/>
    <property type="evidence" value="ECO:0007669"/>
    <property type="project" value="UniProtKB-SubCell"/>
</dbReference>
<keyword evidence="2 7" id="KW-0812">Transmembrane</keyword>
<feature type="transmembrane region" description="Helical" evidence="9">
    <location>
        <begin position="65"/>
        <end position="86"/>
    </location>
</feature>
<evidence type="ECO:0000313" key="11">
    <source>
        <dbReference type="EMBL" id="KAF1374393.1"/>
    </source>
</evidence>
<evidence type="ECO:0000256" key="9">
    <source>
        <dbReference type="SAM" id="Phobius"/>
    </source>
</evidence>
<proteinExistence type="inferred from homology"/>
<keyword evidence="5" id="KW-0539">Nucleus</keyword>
<reference evidence="11 12" key="1">
    <citation type="submission" date="2019-06" db="EMBL/GenBank/DDBJ databases">
        <title>A chromosome-scale genome assembly of the European perch, Perca fluviatilis.</title>
        <authorList>
            <person name="Roques C."/>
            <person name="Zahm M."/>
            <person name="Cabau C."/>
            <person name="Klopp C."/>
            <person name="Bouchez O."/>
            <person name="Donnadieu C."/>
            <person name="Kuhl H."/>
            <person name="Gislard M."/>
            <person name="Guendouz S."/>
            <person name="Journot L."/>
            <person name="Haffray P."/>
            <person name="Bestin A."/>
            <person name="Morvezen R."/>
            <person name="Feron R."/>
            <person name="Wen M."/>
            <person name="Jouanno E."/>
            <person name="Herpin A."/>
            <person name="Schartl M."/>
            <person name="Postlethwait J."/>
            <person name="Schaerlinger B."/>
            <person name="Chardard D."/>
            <person name="Lecocq T."/>
            <person name="Poncet C."/>
            <person name="Jaffrelo L."/>
            <person name="Lampietro C."/>
            <person name="Guiguen Y."/>
        </authorList>
    </citation>
    <scope>NUCLEOTIDE SEQUENCE [LARGE SCALE GENOMIC DNA]</scope>
    <source>
        <tissue evidence="11">Blood</tissue>
    </source>
</reference>
<feature type="topological domain" description="Perinuclear space" evidence="7">
    <location>
        <begin position="89"/>
        <end position="118"/>
    </location>
</feature>
<dbReference type="Pfam" id="PF10541">
    <property type="entry name" value="KASH"/>
    <property type="match status" value="1"/>
</dbReference>
<evidence type="ECO:0000256" key="4">
    <source>
        <dbReference type="ARBA" id="ARBA00023136"/>
    </source>
</evidence>
<name>A0A6A5EEK6_PERFL</name>
<dbReference type="EMBL" id="VHII01000020">
    <property type="protein sequence ID" value="KAF1374393.1"/>
    <property type="molecule type" value="Genomic_DNA"/>
</dbReference>
<evidence type="ECO:0000256" key="6">
    <source>
        <dbReference type="ARBA" id="ARBA00046312"/>
    </source>
</evidence>
<dbReference type="Proteomes" id="UP000465112">
    <property type="component" value="Chromosome 20"/>
</dbReference>
<keyword evidence="4 7" id="KW-0472">Membrane</keyword>
<dbReference type="PANTHER" id="PTHR21524:SF5">
    <property type="entry name" value="SPECTRIN REPEAT CONTAINING NUCLEAR ENVELOPE PROTEIN 2"/>
    <property type="match status" value="1"/>
</dbReference>
<dbReference type="GO" id="GO:0019894">
    <property type="term" value="F:kinesin binding"/>
    <property type="evidence" value="ECO:0007669"/>
    <property type="project" value="TreeGrafter"/>
</dbReference>
<evidence type="ECO:0000256" key="1">
    <source>
        <dbReference type="ARBA" id="ARBA00008619"/>
    </source>
</evidence>
<keyword evidence="3 9" id="KW-1133">Transmembrane helix</keyword>
<feature type="topological domain" description="Cytoplasmic" evidence="7">
    <location>
        <begin position="1"/>
        <end position="67"/>
    </location>
</feature>
<dbReference type="OrthoDB" id="18853at2759"/>